<dbReference type="RefSeq" id="WP_244232468.1">
    <property type="nucleotide sequence ID" value="NZ_UPHQ01000221.1"/>
</dbReference>
<dbReference type="InterPro" id="IPR011991">
    <property type="entry name" value="ArsR-like_HTH"/>
</dbReference>
<dbReference type="PROSITE" id="PS51683">
    <property type="entry name" value="SAM_OMT_II"/>
    <property type="match status" value="1"/>
</dbReference>
<gene>
    <name evidence="2" type="ORF">LAUMK13_04128</name>
</gene>
<dbReference type="CDD" id="cd00090">
    <property type="entry name" value="HTH_ARSR"/>
    <property type="match status" value="1"/>
</dbReference>
<dbReference type="InterPro" id="IPR036388">
    <property type="entry name" value="WH-like_DNA-bd_sf"/>
</dbReference>
<evidence type="ECO:0000313" key="3">
    <source>
        <dbReference type="Proteomes" id="UP000267289"/>
    </source>
</evidence>
<dbReference type="Gene3D" id="1.10.10.10">
    <property type="entry name" value="Winged helix-like DNA-binding domain superfamily/Winged helix DNA-binding domain"/>
    <property type="match status" value="1"/>
</dbReference>
<dbReference type="GO" id="GO:0008168">
    <property type="term" value="F:methyltransferase activity"/>
    <property type="evidence" value="ECO:0007669"/>
    <property type="project" value="InterPro"/>
</dbReference>
<dbReference type="Proteomes" id="UP000267289">
    <property type="component" value="Unassembled WGS sequence"/>
</dbReference>
<dbReference type="GO" id="GO:0046983">
    <property type="term" value="F:protein dimerization activity"/>
    <property type="evidence" value="ECO:0007669"/>
    <property type="project" value="InterPro"/>
</dbReference>
<dbReference type="InterPro" id="IPR012967">
    <property type="entry name" value="COMT_dimerisation"/>
</dbReference>
<dbReference type="AlphaFoldDB" id="A0A498QAP4"/>
<evidence type="ECO:0000259" key="1">
    <source>
        <dbReference type="Pfam" id="PF08100"/>
    </source>
</evidence>
<dbReference type="EMBL" id="UPHQ01000221">
    <property type="protein sequence ID" value="VBA42636.1"/>
    <property type="molecule type" value="Genomic_DNA"/>
</dbReference>
<accession>A0A498QAP4</accession>
<dbReference type="InterPro" id="IPR016461">
    <property type="entry name" value="COMT-like"/>
</dbReference>
<evidence type="ECO:0000313" key="2">
    <source>
        <dbReference type="EMBL" id="VBA42636.1"/>
    </source>
</evidence>
<protein>
    <recommendedName>
        <fullName evidence="1">O-methyltransferase dimerisation domain-containing protein</fullName>
    </recommendedName>
</protein>
<proteinExistence type="predicted"/>
<dbReference type="SUPFAM" id="SSF46785">
    <property type="entry name" value="Winged helix' DNA-binding domain"/>
    <property type="match status" value="1"/>
</dbReference>
<keyword evidence="3" id="KW-1185">Reference proteome</keyword>
<dbReference type="Pfam" id="PF08100">
    <property type="entry name" value="Dimerisation"/>
    <property type="match status" value="1"/>
</dbReference>
<organism evidence="2 3">
    <name type="scientific">Mycobacterium innocens</name>
    <dbReference type="NCBI Taxonomy" id="2341083"/>
    <lineage>
        <taxon>Bacteria</taxon>
        <taxon>Bacillati</taxon>
        <taxon>Actinomycetota</taxon>
        <taxon>Actinomycetes</taxon>
        <taxon>Mycobacteriales</taxon>
        <taxon>Mycobacteriaceae</taxon>
        <taxon>Mycobacterium</taxon>
    </lineage>
</organism>
<sequence>MKMILQAWAAQGITVAADLGIADTLAKGPLTAEELAAAVGTDADAVSRLLRALIGRGILRRCRDGRYALTPLADVLRSDADVSLAGMARFVGAPAHRE</sequence>
<feature type="domain" description="O-methyltransferase dimerisation" evidence="1">
    <location>
        <begin position="2"/>
        <end position="76"/>
    </location>
</feature>
<name>A0A498QAP4_9MYCO</name>
<dbReference type="InterPro" id="IPR036390">
    <property type="entry name" value="WH_DNA-bd_sf"/>
</dbReference>
<reference evidence="2 3" key="1">
    <citation type="submission" date="2018-09" db="EMBL/GenBank/DDBJ databases">
        <authorList>
            <person name="Tagini F."/>
        </authorList>
    </citation>
    <scope>NUCLEOTIDE SEQUENCE [LARGE SCALE GENOMIC DNA]</scope>
    <source>
        <strain evidence="2 3">MK13</strain>
    </source>
</reference>